<dbReference type="OrthoDB" id="5362978at2759"/>
<keyword evidence="2" id="KW-1185">Reference proteome</keyword>
<gene>
    <name evidence="1" type="ORF">BS47DRAFT_1353380</name>
</gene>
<dbReference type="Proteomes" id="UP000886523">
    <property type="component" value="Unassembled WGS sequence"/>
</dbReference>
<proteinExistence type="predicted"/>
<evidence type="ECO:0000313" key="1">
    <source>
        <dbReference type="EMBL" id="KAF9506052.1"/>
    </source>
</evidence>
<evidence type="ECO:0000313" key="2">
    <source>
        <dbReference type="Proteomes" id="UP000886523"/>
    </source>
</evidence>
<dbReference type="EMBL" id="MU129126">
    <property type="protein sequence ID" value="KAF9506052.1"/>
    <property type="molecule type" value="Genomic_DNA"/>
</dbReference>
<comment type="caution">
    <text evidence="1">The sequence shown here is derived from an EMBL/GenBank/DDBJ whole genome shotgun (WGS) entry which is preliminary data.</text>
</comment>
<reference evidence="1" key="1">
    <citation type="journal article" date="2020" name="Nat. Commun.">
        <title>Large-scale genome sequencing of mycorrhizal fungi provides insights into the early evolution of symbiotic traits.</title>
        <authorList>
            <person name="Miyauchi S."/>
            <person name="Kiss E."/>
            <person name="Kuo A."/>
            <person name="Drula E."/>
            <person name="Kohler A."/>
            <person name="Sanchez-Garcia M."/>
            <person name="Morin E."/>
            <person name="Andreopoulos B."/>
            <person name="Barry K.W."/>
            <person name="Bonito G."/>
            <person name="Buee M."/>
            <person name="Carver A."/>
            <person name="Chen C."/>
            <person name="Cichocki N."/>
            <person name="Clum A."/>
            <person name="Culley D."/>
            <person name="Crous P.W."/>
            <person name="Fauchery L."/>
            <person name="Girlanda M."/>
            <person name="Hayes R.D."/>
            <person name="Keri Z."/>
            <person name="LaButti K."/>
            <person name="Lipzen A."/>
            <person name="Lombard V."/>
            <person name="Magnuson J."/>
            <person name="Maillard F."/>
            <person name="Murat C."/>
            <person name="Nolan M."/>
            <person name="Ohm R.A."/>
            <person name="Pangilinan J."/>
            <person name="Pereira M.F."/>
            <person name="Perotto S."/>
            <person name="Peter M."/>
            <person name="Pfister S."/>
            <person name="Riley R."/>
            <person name="Sitrit Y."/>
            <person name="Stielow J.B."/>
            <person name="Szollosi G."/>
            <person name="Zifcakova L."/>
            <person name="Stursova M."/>
            <person name="Spatafora J.W."/>
            <person name="Tedersoo L."/>
            <person name="Vaario L.M."/>
            <person name="Yamada A."/>
            <person name="Yan M."/>
            <person name="Wang P."/>
            <person name="Xu J."/>
            <person name="Bruns T."/>
            <person name="Baldrian P."/>
            <person name="Vilgalys R."/>
            <person name="Dunand C."/>
            <person name="Henrissat B."/>
            <person name="Grigoriev I.V."/>
            <person name="Hibbett D."/>
            <person name="Nagy L.G."/>
            <person name="Martin F.M."/>
        </authorList>
    </citation>
    <scope>NUCLEOTIDE SEQUENCE</scope>
    <source>
        <strain evidence="1">UP504</strain>
    </source>
</reference>
<organism evidence="1 2">
    <name type="scientific">Hydnum rufescens UP504</name>
    <dbReference type="NCBI Taxonomy" id="1448309"/>
    <lineage>
        <taxon>Eukaryota</taxon>
        <taxon>Fungi</taxon>
        <taxon>Dikarya</taxon>
        <taxon>Basidiomycota</taxon>
        <taxon>Agaricomycotina</taxon>
        <taxon>Agaricomycetes</taxon>
        <taxon>Cantharellales</taxon>
        <taxon>Hydnaceae</taxon>
        <taxon>Hydnum</taxon>
    </lineage>
</organism>
<protein>
    <submittedName>
        <fullName evidence="1">Uncharacterized protein</fullName>
    </submittedName>
</protein>
<accession>A0A9P6AHN5</accession>
<dbReference type="AlphaFoldDB" id="A0A9P6AHN5"/>
<name>A0A9P6AHN5_9AGAM</name>
<sequence>MPFNSAICTILEYHTTHAPANEDIWYGLWNSILTILFPATEGYMLAPHCLCDNSKSSIPDSIIEVVKVSLHPLALRPVLIAEIQDTQYWESGIPALQHQLNRYTDGAFSGALSGTAK</sequence>